<keyword evidence="2" id="KW-0472">Membrane</keyword>
<feature type="region of interest" description="Disordered" evidence="1">
    <location>
        <begin position="182"/>
        <end position="219"/>
    </location>
</feature>
<feature type="compositionally biased region" description="Pro residues" evidence="1">
    <location>
        <begin position="205"/>
        <end position="219"/>
    </location>
</feature>
<feature type="transmembrane region" description="Helical" evidence="2">
    <location>
        <begin position="56"/>
        <end position="76"/>
    </location>
</feature>
<evidence type="ECO:0000256" key="1">
    <source>
        <dbReference type="SAM" id="MobiDB-lite"/>
    </source>
</evidence>
<dbReference type="Proteomes" id="UP001313282">
    <property type="component" value="Unassembled WGS sequence"/>
</dbReference>
<gene>
    <name evidence="3" type="ORF">TWF718_001456</name>
</gene>
<keyword evidence="2" id="KW-1133">Transmembrane helix</keyword>
<dbReference type="AlphaFoldDB" id="A0AAN8P2L3"/>
<accession>A0AAN8P2L3</accession>
<evidence type="ECO:0000256" key="2">
    <source>
        <dbReference type="SAM" id="Phobius"/>
    </source>
</evidence>
<sequence>MGWKDIAEFLSVAYTRVTQDEQIKTSINAFVTNTDKGLSYEDRNFLFQSRQKSKQYTQTGSMVGFWLGIGVAILRVRRRGIAFRNLQAMQGSGATVRFADGREELITNIAPAIRPSFARNAVTFGGLGLVGFMVGGMVGGSYGGKVLREYQEMHPDSVKRVKALERKVVLLALRAALESAEKLDAEWSERDNIDRSREDGGIDSWPPPDNPPPEFPRSY</sequence>
<keyword evidence="2" id="KW-0812">Transmembrane</keyword>
<feature type="compositionally biased region" description="Basic and acidic residues" evidence="1">
    <location>
        <begin position="182"/>
        <end position="200"/>
    </location>
</feature>
<name>A0AAN8P2L3_9PEZI</name>
<protein>
    <submittedName>
        <fullName evidence="3">Uncharacterized protein</fullName>
    </submittedName>
</protein>
<organism evidence="3 4">
    <name type="scientific">Orbilia javanica</name>
    <dbReference type="NCBI Taxonomy" id="47235"/>
    <lineage>
        <taxon>Eukaryota</taxon>
        <taxon>Fungi</taxon>
        <taxon>Dikarya</taxon>
        <taxon>Ascomycota</taxon>
        <taxon>Pezizomycotina</taxon>
        <taxon>Orbiliomycetes</taxon>
        <taxon>Orbiliales</taxon>
        <taxon>Orbiliaceae</taxon>
        <taxon>Orbilia</taxon>
    </lineage>
</organism>
<reference evidence="3 4" key="1">
    <citation type="submission" date="2019-10" db="EMBL/GenBank/DDBJ databases">
        <authorList>
            <person name="Palmer J.M."/>
        </authorList>
    </citation>
    <scope>NUCLEOTIDE SEQUENCE [LARGE SCALE GENOMIC DNA]</scope>
    <source>
        <strain evidence="3 4">TWF718</strain>
    </source>
</reference>
<keyword evidence="4" id="KW-1185">Reference proteome</keyword>
<evidence type="ECO:0000313" key="4">
    <source>
        <dbReference type="Proteomes" id="UP001313282"/>
    </source>
</evidence>
<dbReference type="EMBL" id="JAVHNR010000001">
    <property type="protein sequence ID" value="KAK6357130.1"/>
    <property type="molecule type" value="Genomic_DNA"/>
</dbReference>
<evidence type="ECO:0000313" key="3">
    <source>
        <dbReference type="EMBL" id="KAK6357130.1"/>
    </source>
</evidence>
<comment type="caution">
    <text evidence="3">The sequence shown here is derived from an EMBL/GenBank/DDBJ whole genome shotgun (WGS) entry which is preliminary data.</text>
</comment>
<proteinExistence type="predicted"/>